<dbReference type="Proteomes" id="UP000219068">
    <property type="component" value="Unassembled WGS sequence"/>
</dbReference>
<protein>
    <submittedName>
        <fullName evidence="3">Uncharacterized conserved protein YjiS, DUF1127 family</fullName>
    </submittedName>
</protein>
<reference evidence="2 5" key="1">
    <citation type="submission" date="2014-07" db="EMBL/GenBank/DDBJ databases">
        <title>Draft genome sequence of Thalassospira xiamenensis IB13.</title>
        <authorList>
            <person name="Lai Q."/>
            <person name="Shao Z."/>
        </authorList>
    </citation>
    <scope>NUCLEOTIDE SEQUENCE [LARGE SCALE GENOMIC DNA]</scope>
    <source>
        <strain evidence="2 5">IB13</strain>
    </source>
</reference>
<proteinExistence type="predicted"/>
<dbReference type="EMBL" id="OBMM01000001">
    <property type="protein sequence ID" value="SOB92383.1"/>
    <property type="molecule type" value="Genomic_DNA"/>
</dbReference>
<dbReference type="AlphaFoldDB" id="A0A154KUA3"/>
<name>A0A154KUA3_9PROT</name>
<evidence type="ECO:0000313" key="5">
    <source>
        <dbReference type="Proteomes" id="UP000252266"/>
    </source>
</evidence>
<feature type="domain" description="YjiS-like" evidence="1">
    <location>
        <begin position="44"/>
        <end position="78"/>
    </location>
</feature>
<dbReference type="Proteomes" id="UP000252266">
    <property type="component" value="Unassembled WGS sequence"/>
</dbReference>
<reference evidence="3 4" key="2">
    <citation type="submission" date="2017-08" db="EMBL/GenBank/DDBJ databases">
        <authorList>
            <person name="de Groot N.N."/>
        </authorList>
    </citation>
    <scope>NUCLEOTIDE SEQUENCE [LARGE SCALE GENOMIC DNA]</scope>
    <source>
        <strain evidence="3 4">USBA 78</strain>
    </source>
</reference>
<dbReference type="Pfam" id="PF06568">
    <property type="entry name" value="YjiS-like"/>
    <property type="match status" value="1"/>
</dbReference>
<dbReference type="EMBL" id="JPWJ01000008">
    <property type="protein sequence ID" value="RCK48532.1"/>
    <property type="molecule type" value="Genomic_DNA"/>
</dbReference>
<gene>
    <name evidence="3" type="ORF">SAMN05428964_101586</name>
    <name evidence="2" type="ORF">TH44_15520</name>
</gene>
<dbReference type="InterPro" id="IPR009506">
    <property type="entry name" value="YjiS-like"/>
</dbReference>
<sequence length="94" mass="10759">MVNCNDTIRFSEINIKGNAQMNTKGAVKATTWRSAVAGIAVSVLERVRVWQESARNRRMLEQLDDHLLKDVGMTRSDLDRELSRPFWIGFPPRS</sequence>
<evidence type="ECO:0000313" key="4">
    <source>
        <dbReference type="Proteomes" id="UP000219068"/>
    </source>
</evidence>
<evidence type="ECO:0000259" key="1">
    <source>
        <dbReference type="Pfam" id="PF06568"/>
    </source>
</evidence>
<organism evidence="2 5">
    <name type="scientific">Thalassospira xiamenensis</name>
    <dbReference type="NCBI Taxonomy" id="220697"/>
    <lineage>
        <taxon>Bacteria</taxon>
        <taxon>Pseudomonadati</taxon>
        <taxon>Pseudomonadota</taxon>
        <taxon>Alphaproteobacteria</taxon>
        <taxon>Rhodospirillales</taxon>
        <taxon>Thalassospiraceae</taxon>
        <taxon>Thalassospira</taxon>
    </lineage>
</organism>
<evidence type="ECO:0000313" key="2">
    <source>
        <dbReference type="EMBL" id="RCK48532.1"/>
    </source>
</evidence>
<evidence type="ECO:0000313" key="3">
    <source>
        <dbReference type="EMBL" id="SOB92383.1"/>
    </source>
</evidence>
<accession>A0A154KUA3</accession>